<keyword evidence="9" id="KW-1185">Reference proteome</keyword>
<keyword evidence="5 6" id="KW-0472">Membrane</keyword>
<dbReference type="PROSITE" id="PS50850">
    <property type="entry name" value="MFS"/>
    <property type="match status" value="1"/>
</dbReference>
<evidence type="ECO:0000256" key="4">
    <source>
        <dbReference type="ARBA" id="ARBA00022989"/>
    </source>
</evidence>
<dbReference type="GO" id="GO:0005886">
    <property type="term" value="C:plasma membrane"/>
    <property type="evidence" value="ECO:0007669"/>
    <property type="project" value="UniProtKB-SubCell"/>
</dbReference>
<proteinExistence type="predicted"/>
<organism evidence="8 9">
    <name type="scientific">Anaerotruncus colihominis</name>
    <dbReference type="NCBI Taxonomy" id="169435"/>
    <lineage>
        <taxon>Bacteria</taxon>
        <taxon>Bacillati</taxon>
        <taxon>Bacillota</taxon>
        <taxon>Clostridia</taxon>
        <taxon>Eubacteriales</taxon>
        <taxon>Oscillospiraceae</taxon>
        <taxon>Anaerotruncus</taxon>
    </lineage>
</organism>
<gene>
    <name evidence="8" type="ORF">D0435_14390</name>
</gene>
<feature type="transmembrane region" description="Helical" evidence="6">
    <location>
        <begin position="21"/>
        <end position="40"/>
    </location>
</feature>
<reference evidence="8 9" key="1">
    <citation type="submission" date="2018-08" db="EMBL/GenBank/DDBJ databases">
        <title>Murine metabolic-syndrome-specific gut microbial biobank.</title>
        <authorList>
            <person name="Liu C."/>
        </authorList>
    </citation>
    <scope>NUCLEOTIDE SEQUENCE [LARGE SCALE GENOMIC DNA]</scope>
    <source>
        <strain evidence="8 9">28</strain>
    </source>
</reference>
<evidence type="ECO:0000259" key="7">
    <source>
        <dbReference type="PROSITE" id="PS50850"/>
    </source>
</evidence>
<dbReference type="InterPro" id="IPR020846">
    <property type="entry name" value="MFS_dom"/>
</dbReference>
<dbReference type="InterPro" id="IPR036259">
    <property type="entry name" value="MFS_trans_sf"/>
</dbReference>
<keyword evidence="3 6" id="KW-0812">Transmembrane</keyword>
<feature type="domain" description="Major facilitator superfamily (MFS) profile" evidence="7">
    <location>
        <begin position="1"/>
        <end position="143"/>
    </location>
</feature>
<evidence type="ECO:0000313" key="8">
    <source>
        <dbReference type="EMBL" id="NBH62835.1"/>
    </source>
</evidence>
<dbReference type="SUPFAM" id="SSF103473">
    <property type="entry name" value="MFS general substrate transporter"/>
    <property type="match status" value="1"/>
</dbReference>
<evidence type="ECO:0000256" key="3">
    <source>
        <dbReference type="ARBA" id="ARBA00022692"/>
    </source>
</evidence>
<evidence type="ECO:0000256" key="6">
    <source>
        <dbReference type="SAM" id="Phobius"/>
    </source>
</evidence>
<comment type="subcellular location">
    <subcellularLocation>
        <location evidence="1">Cell membrane</location>
        <topology evidence="1">Multi-pass membrane protein</topology>
    </subcellularLocation>
</comment>
<evidence type="ECO:0000256" key="1">
    <source>
        <dbReference type="ARBA" id="ARBA00004651"/>
    </source>
</evidence>
<feature type="transmembrane region" description="Helical" evidence="6">
    <location>
        <begin position="46"/>
        <end position="63"/>
    </location>
</feature>
<feature type="transmembrane region" description="Helical" evidence="6">
    <location>
        <begin position="75"/>
        <end position="94"/>
    </location>
</feature>
<evidence type="ECO:0000256" key="2">
    <source>
        <dbReference type="ARBA" id="ARBA00022448"/>
    </source>
</evidence>
<protein>
    <recommendedName>
        <fullName evidence="7">Major facilitator superfamily (MFS) profile domain-containing protein</fullName>
    </recommendedName>
</protein>
<accession>A0A845QNM9</accession>
<evidence type="ECO:0000313" key="9">
    <source>
        <dbReference type="Proteomes" id="UP000446866"/>
    </source>
</evidence>
<dbReference type="AlphaFoldDB" id="A0A845QNM9"/>
<dbReference type="EMBL" id="QXWK01000038">
    <property type="protein sequence ID" value="NBH62835.1"/>
    <property type="molecule type" value="Genomic_DNA"/>
</dbReference>
<evidence type="ECO:0000256" key="5">
    <source>
        <dbReference type="ARBA" id="ARBA00023136"/>
    </source>
</evidence>
<name>A0A845QNM9_9FIRM</name>
<sequence length="154" mass="16506">MNLVMGPIGGAIIDKQGKSKNVALVASTAVLIFTIVVILLPKEPSLFKALLVVAVLITGFAYLNSTTVYTPFSEAKIPVSYVGTAIGIASAMGYSTDAWLFNVCGHMLDKYGDIAGYTFIFTMEAFGAVVMIVCTLLLAREYKKINAEKAEPQK</sequence>
<keyword evidence="4 6" id="KW-1133">Transmembrane helix</keyword>
<dbReference type="GO" id="GO:0022857">
    <property type="term" value="F:transmembrane transporter activity"/>
    <property type="evidence" value="ECO:0007669"/>
    <property type="project" value="InterPro"/>
</dbReference>
<dbReference type="Gene3D" id="1.20.1250.20">
    <property type="entry name" value="MFS general substrate transporter like domains"/>
    <property type="match status" value="1"/>
</dbReference>
<feature type="transmembrane region" description="Helical" evidence="6">
    <location>
        <begin position="114"/>
        <end position="139"/>
    </location>
</feature>
<keyword evidence="2" id="KW-0813">Transport</keyword>
<comment type="caution">
    <text evidence="8">The sequence shown here is derived from an EMBL/GenBank/DDBJ whole genome shotgun (WGS) entry which is preliminary data.</text>
</comment>
<dbReference type="Proteomes" id="UP000446866">
    <property type="component" value="Unassembled WGS sequence"/>
</dbReference>